<dbReference type="InterPro" id="IPR019865">
    <property type="entry name" value="Glid_motil-assoc_lipo_GldJ"/>
</dbReference>
<dbReference type="PROSITE" id="PS51257">
    <property type="entry name" value="PROKAR_LIPOPROTEIN"/>
    <property type="match status" value="1"/>
</dbReference>
<dbReference type="OrthoDB" id="9768004at2"/>
<dbReference type="GO" id="GO:0120147">
    <property type="term" value="F:formylglycine-generating oxidase activity"/>
    <property type="evidence" value="ECO:0007669"/>
    <property type="project" value="TreeGrafter"/>
</dbReference>
<dbReference type="NCBIfam" id="TIGR03524">
    <property type="entry name" value="GldJ"/>
    <property type="match status" value="1"/>
</dbReference>
<dbReference type="Gene3D" id="3.90.1580.10">
    <property type="entry name" value="paralog of FGE (formylglycine-generating enzyme)"/>
    <property type="match status" value="1"/>
</dbReference>
<evidence type="ECO:0000256" key="2">
    <source>
        <dbReference type="SAM" id="SignalP"/>
    </source>
</evidence>
<keyword evidence="4" id="KW-0449">Lipoprotein</keyword>
<dbReference type="PANTHER" id="PTHR23150">
    <property type="entry name" value="SULFATASE MODIFYING FACTOR 1, 2"/>
    <property type="match status" value="1"/>
</dbReference>
<proteinExistence type="predicted"/>
<organism evidence="4 5">
    <name type="scientific">Natronoflexus pectinivorans</name>
    <dbReference type="NCBI Taxonomy" id="682526"/>
    <lineage>
        <taxon>Bacteria</taxon>
        <taxon>Pseudomonadati</taxon>
        <taxon>Bacteroidota</taxon>
        <taxon>Bacteroidia</taxon>
        <taxon>Marinilabiliales</taxon>
        <taxon>Marinilabiliaceae</taxon>
        <taxon>Natronoflexus</taxon>
    </lineage>
</organism>
<dbReference type="InterPro" id="IPR051043">
    <property type="entry name" value="Sulfatase_Mod_Factor_Kinase"/>
</dbReference>
<evidence type="ECO:0000256" key="1">
    <source>
        <dbReference type="SAM" id="MobiDB-lite"/>
    </source>
</evidence>
<gene>
    <name evidence="4" type="ORF">EV194_10284</name>
</gene>
<dbReference type="Pfam" id="PF03781">
    <property type="entry name" value="FGE-sulfatase"/>
    <property type="match status" value="1"/>
</dbReference>
<reference evidence="4 5" key="1">
    <citation type="submission" date="2019-03" db="EMBL/GenBank/DDBJ databases">
        <title>Genomic Encyclopedia of Type Strains, Phase IV (KMG-IV): sequencing the most valuable type-strain genomes for metagenomic binning, comparative biology and taxonomic classification.</title>
        <authorList>
            <person name="Goeker M."/>
        </authorList>
    </citation>
    <scope>NUCLEOTIDE SEQUENCE [LARGE SCALE GENOMIC DNA]</scope>
    <source>
        <strain evidence="4 5">DSM 24179</strain>
    </source>
</reference>
<keyword evidence="2" id="KW-0732">Signal</keyword>
<accession>A0A4R2GLQ4</accession>
<comment type="caution">
    <text evidence="4">The sequence shown here is derived from an EMBL/GenBank/DDBJ whole genome shotgun (WGS) entry which is preliminary data.</text>
</comment>
<dbReference type="RefSeq" id="WP_132432376.1">
    <property type="nucleotide sequence ID" value="NZ_SLWK01000002.1"/>
</dbReference>
<feature type="chain" id="PRO_5020369435" evidence="2">
    <location>
        <begin position="20"/>
        <end position="497"/>
    </location>
</feature>
<sequence length="497" mass="57650">MRFRASSLLAVFASILILASCGRGGRDVSSTTGWAYNNPDYGGFEYRSGYEQETGPGLVFIEGGTFIMGQVDEDVMREWNNVPRRVTVPSFYMDETEVRNVDYREYLYWVQRVFTDYPEVYRRALPDTLVWRRPLAYNEPLVENYFRHPAYSEYPVVGVNWLQANDYCAWRTDRVNEKILIDRGILELDVNQQNENNFNTEAYLLGQYDGIEGRRPMRDLDPNRDTRRVRSDDGILLPRYRLPTEAEWEYAALGLVGNSYQERLTHRRIYPWDGHIVRNPDRRDRGQMMANFVRGRGDYMGMAGSLNDGGDITVPVRSYWPNDYGLYNMAGNVNEWVADVYRPLSHQDVEEFSPFRGNIFQTKVLDEEGMVVDKDEFGRIRYREESDEDILDRHNYRISDNRNFADGDPISNIAPGEGWTESEHNSSTMYDGTPGTALSIGISDRSRVYKGGGWRDRAYWLSPGTRRFLDEREARDDLGFRCAMTRVGAPEASGRRR</sequence>
<feature type="signal peptide" evidence="2">
    <location>
        <begin position="1"/>
        <end position="19"/>
    </location>
</feature>
<evidence type="ECO:0000313" key="4">
    <source>
        <dbReference type="EMBL" id="TCO09660.1"/>
    </source>
</evidence>
<feature type="region of interest" description="Disordered" evidence="1">
    <location>
        <begin position="407"/>
        <end position="437"/>
    </location>
</feature>
<dbReference type="EMBL" id="SLWK01000002">
    <property type="protein sequence ID" value="TCO09660.1"/>
    <property type="molecule type" value="Genomic_DNA"/>
</dbReference>
<evidence type="ECO:0000313" key="5">
    <source>
        <dbReference type="Proteomes" id="UP000295221"/>
    </source>
</evidence>
<keyword evidence="5" id="KW-1185">Reference proteome</keyword>
<dbReference type="PANTHER" id="PTHR23150:SF19">
    <property type="entry name" value="FORMYLGLYCINE-GENERATING ENZYME"/>
    <property type="match status" value="1"/>
</dbReference>
<dbReference type="InterPro" id="IPR005532">
    <property type="entry name" value="SUMF_dom"/>
</dbReference>
<evidence type="ECO:0000259" key="3">
    <source>
        <dbReference type="Pfam" id="PF03781"/>
    </source>
</evidence>
<name>A0A4R2GLQ4_9BACT</name>
<dbReference type="AlphaFoldDB" id="A0A4R2GLQ4"/>
<feature type="domain" description="Sulfatase-modifying factor enzyme-like" evidence="3">
    <location>
        <begin position="55"/>
        <end position="345"/>
    </location>
</feature>
<protein>
    <submittedName>
        <fullName evidence="4">Gliding motility-associated lipoprotein GldJ/gliding motility-associated lipoprotein GldJ,TIGR03530</fullName>
    </submittedName>
</protein>
<dbReference type="InterPro" id="IPR016187">
    <property type="entry name" value="CTDL_fold"/>
</dbReference>
<dbReference type="InterPro" id="IPR042095">
    <property type="entry name" value="SUMF_sf"/>
</dbReference>
<dbReference type="SUPFAM" id="SSF56436">
    <property type="entry name" value="C-type lectin-like"/>
    <property type="match status" value="1"/>
</dbReference>
<dbReference type="Proteomes" id="UP000295221">
    <property type="component" value="Unassembled WGS sequence"/>
</dbReference>